<protein>
    <recommendedName>
        <fullName evidence="1">SnoaL-like domain-containing protein</fullName>
    </recommendedName>
</protein>
<evidence type="ECO:0000313" key="3">
    <source>
        <dbReference type="Proteomes" id="UP000564573"/>
    </source>
</evidence>
<dbReference type="InterPro" id="IPR032710">
    <property type="entry name" value="NTF2-like_dom_sf"/>
</dbReference>
<feature type="domain" description="SnoaL-like" evidence="1">
    <location>
        <begin position="11"/>
        <end position="142"/>
    </location>
</feature>
<reference evidence="2 3" key="1">
    <citation type="submission" date="2020-08" db="EMBL/GenBank/DDBJ databases">
        <title>Sequencing the genomes of 1000 actinobacteria strains.</title>
        <authorList>
            <person name="Klenk H.-P."/>
        </authorList>
    </citation>
    <scope>NUCLEOTIDE SEQUENCE [LARGE SCALE GENOMIC DNA]</scope>
    <source>
        <strain evidence="2 3">DSM 45267</strain>
    </source>
</reference>
<accession>A0A839XU06</accession>
<name>A0A839XU06_9PSEU</name>
<proteinExistence type="predicted"/>
<dbReference type="EMBL" id="JACIBS010000001">
    <property type="protein sequence ID" value="MBB3664518.1"/>
    <property type="molecule type" value="Genomic_DNA"/>
</dbReference>
<keyword evidence="3" id="KW-1185">Reference proteome</keyword>
<comment type="caution">
    <text evidence="2">The sequence shown here is derived from an EMBL/GenBank/DDBJ whole genome shotgun (WGS) entry which is preliminary data.</text>
</comment>
<evidence type="ECO:0000259" key="1">
    <source>
        <dbReference type="Pfam" id="PF13577"/>
    </source>
</evidence>
<dbReference type="RefSeq" id="WP_221212763.1">
    <property type="nucleotide sequence ID" value="NZ_JACIBS010000001.1"/>
</dbReference>
<gene>
    <name evidence="2" type="ORF">FB384_003422</name>
</gene>
<dbReference type="Gene3D" id="3.10.450.50">
    <property type="match status" value="1"/>
</dbReference>
<dbReference type="InterPro" id="IPR037401">
    <property type="entry name" value="SnoaL-like"/>
</dbReference>
<organism evidence="2 3">
    <name type="scientific">Prauserella sediminis</name>
    <dbReference type="NCBI Taxonomy" id="577680"/>
    <lineage>
        <taxon>Bacteria</taxon>
        <taxon>Bacillati</taxon>
        <taxon>Actinomycetota</taxon>
        <taxon>Actinomycetes</taxon>
        <taxon>Pseudonocardiales</taxon>
        <taxon>Pseudonocardiaceae</taxon>
        <taxon>Prauserella</taxon>
        <taxon>Prauserella salsuginis group</taxon>
    </lineage>
</organism>
<dbReference type="AlphaFoldDB" id="A0A839XU06"/>
<evidence type="ECO:0000313" key="2">
    <source>
        <dbReference type="EMBL" id="MBB3664518.1"/>
    </source>
</evidence>
<dbReference type="Proteomes" id="UP000564573">
    <property type="component" value="Unassembled WGS sequence"/>
</dbReference>
<sequence length="179" mass="20320">MTNTDLEARIRRLEDIEAIKRLQNVYARTCDLGADPDALIALFVPQDDEGVVWKSNIFGEHHGLEAIHKHFSGVTSTMPWAAHFMDNPVVDVSDDGLSATGRWDLLEFSTMAKADGSEGLESVFMTAWYTNDFRKIDGQWYFYSIDVQMQHISDWRQGWVRQPNRTGAPEDVAAGRAQR</sequence>
<dbReference type="SUPFAM" id="SSF54427">
    <property type="entry name" value="NTF2-like"/>
    <property type="match status" value="1"/>
</dbReference>
<dbReference type="Pfam" id="PF13577">
    <property type="entry name" value="SnoaL_4"/>
    <property type="match status" value="1"/>
</dbReference>